<evidence type="ECO:0000313" key="1">
    <source>
        <dbReference type="EMBL" id="KAF2843906.1"/>
    </source>
</evidence>
<reference evidence="1" key="1">
    <citation type="submission" date="2020-01" db="EMBL/GenBank/DDBJ databases">
        <authorList>
            <consortium name="DOE Joint Genome Institute"/>
            <person name="Haridas S."/>
            <person name="Albert R."/>
            <person name="Binder M."/>
            <person name="Bloem J."/>
            <person name="Labutti K."/>
            <person name="Salamov A."/>
            <person name="Andreopoulos B."/>
            <person name="Baker S.E."/>
            <person name="Barry K."/>
            <person name="Bills G."/>
            <person name="Bluhm B.H."/>
            <person name="Cannon C."/>
            <person name="Castanera R."/>
            <person name="Culley D.E."/>
            <person name="Daum C."/>
            <person name="Ezra D."/>
            <person name="Gonzalez J.B."/>
            <person name="Henrissat B."/>
            <person name="Kuo A."/>
            <person name="Liang C."/>
            <person name="Lipzen A."/>
            <person name="Lutzoni F."/>
            <person name="Magnuson J."/>
            <person name="Mondo S."/>
            <person name="Nolan M."/>
            <person name="Ohm R."/>
            <person name="Pangilinan J."/>
            <person name="Park H.-J."/>
            <person name="Ramirez L."/>
            <person name="Alfaro M."/>
            <person name="Sun H."/>
            <person name="Tritt A."/>
            <person name="Yoshinaga Y."/>
            <person name="Zwiers L.-H."/>
            <person name="Turgeon B.G."/>
            <person name="Goodwin S.B."/>
            <person name="Spatafora J.W."/>
            <person name="Crous P.W."/>
            <person name="Grigoriev I.V."/>
        </authorList>
    </citation>
    <scope>NUCLEOTIDE SEQUENCE</scope>
    <source>
        <strain evidence="1">IPT5</strain>
    </source>
</reference>
<accession>A0A6A7ALG6</accession>
<name>A0A6A7ALG6_9PLEO</name>
<proteinExistence type="predicted"/>
<dbReference type="Proteomes" id="UP000799423">
    <property type="component" value="Unassembled WGS sequence"/>
</dbReference>
<dbReference type="AlphaFoldDB" id="A0A6A7ALG6"/>
<organism evidence="1 2">
    <name type="scientific">Plenodomus tracheiphilus IPT5</name>
    <dbReference type="NCBI Taxonomy" id="1408161"/>
    <lineage>
        <taxon>Eukaryota</taxon>
        <taxon>Fungi</taxon>
        <taxon>Dikarya</taxon>
        <taxon>Ascomycota</taxon>
        <taxon>Pezizomycotina</taxon>
        <taxon>Dothideomycetes</taxon>
        <taxon>Pleosporomycetidae</taxon>
        <taxon>Pleosporales</taxon>
        <taxon>Pleosporineae</taxon>
        <taxon>Leptosphaeriaceae</taxon>
        <taxon>Plenodomus</taxon>
    </lineage>
</organism>
<keyword evidence="2" id="KW-1185">Reference proteome</keyword>
<sequence>MRSRTVFGIGSSSITLYAISCSGNQRMALALLLIHVNVDVKQFLEEGLLNRSMCFVVVLPSTGQFEQRPRLISEGFWEVLPVALRAQSSLNLIRISHQFVGVHMLRSLASL</sequence>
<protein>
    <submittedName>
        <fullName evidence="1">Uncharacterized protein</fullName>
    </submittedName>
</protein>
<dbReference type="EMBL" id="MU006478">
    <property type="protein sequence ID" value="KAF2843906.1"/>
    <property type="molecule type" value="Genomic_DNA"/>
</dbReference>
<evidence type="ECO:0000313" key="2">
    <source>
        <dbReference type="Proteomes" id="UP000799423"/>
    </source>
</evidence>
<gene>
    <name evidence="1" type="ORF">T440DRAFT_484562</name>
</gene>